<name>A0A6B3LRP8_9BACT</name>
<dbReference type="RefSeq" id="WP_163914356.1">
    <property type="nucleotide sequence ID" value="NZ_JAAGWD010000003.1"/>
</dbReference>
<evidence type="ECO:0000313" key="2">
    <source>
        <dbReference type="Proteomes" id="UP000474777"/>
    </source>
</evidence>
<accession>A0A6B3LRP8</accession>
<sequence length="119" mass="13699">MDAYAITRIYADENGDSRFEDISRQLESEGEIGFLSEPEEVESIIFRKVKPTYDYDYHNAPERQYLFLLDGGVEIETSLGEKRQFETGEVLLLEDTTGKGHKTRNLKPETRSSVFVTLK</sequence>
<dbReference type="InterPro" id="IPR014710">
    <property type="entry name" value="RmlC-like_jellyroll"/>
</dbReference>
<comment type="caution">
    <text evidence="1">The sequence shown here is derived from an EMBL/GenBank/DDBJ whole genome shotgun (WGS) entry which is preliminary data.</text>
</comment>
<keyword evidence="2" id="KW-1185">Reference proteome</keyword>
<dbReference type="Gene3D" id="2.60.120.10">
    <property type="entry name" value="Jelly Rolls"/>
    <property type="match status" value="1"/>
</dbReference>
<evidence type="ECO:0008006" key="3">
    <source>
        <dbReference type="Google" id="ProtNLM"/>
    </source>
</evidence>
<organism evidence="1 2">
    <name type="scientific">Pontibacter burrus</name>
    <dbReference type="NCBI Taxonomy" id="2704466"/>
    <lineage>
        <taxon>Bacteria</taxon>
        <taxon>Pseudomonadati</taxon>
        <taxon>Bacteroidota</taxon>
        <taxon>Cytophagia</taxon>
        <taxon>Cytophagales</taxon>
        <taxon>Hymenobacteraceae</taxon>
        <taxon>Pontibacter</taxon>
    </lineage>
</organism>
<evidence type="ECO:0000313" key="1">
    <source>
        <dbReference type="EMBL" id="NEM97725.1"/>
    </source>
</evidence>
<dbReference type="Proteomes" id="UP000474777">
    <property type="component" value="Unassembled WGS sequence"/>
</dbReference>
<protein>
    <recommendedName>
        <fullName evidence="3">Cupin domain-containing protein</fullName>
    </recommendedName>
</protein>
<gene>
    <name evidence="1" type="ORF">GXP69_08470</name>
</gene>
<reference evidence="1 2" key="1">
    <citation type="submission" date="2020-02" db="EMBL/GenBank/DDBJ databases">
        <authorList>
            <person name="Kim M.K."/>
        </authorList>
    </citation>
    <scope>NUCLEOTIDE SEQUENCE [LARGE SCALE GENOMIC DNA]</scope>
    <source>
        <strain evidence="1 2">BT327</strain>
    </source>
</reference>
<dbReference type="AlphaFoldDB" id="A0A6B3LRP8"/>
<proteinExistence type="predicted"/>
<dbReference type="EMBL" id="JAAGWD010000003">
    <property type="protein sequence ID" value="NEM97725.1"/>
    <property type="molecule type" value="Genomic_DNA"/>
</dbReference>